<evidence type="ECO:0000259" key="6">
    <source>
        <dbReference type="Pfam" id="PF12850"/>
    </source>
</evidence>
<evidence type="ECO:0000256" key="3">
    <source>
        <dbReference type="ARBA" id="ARBA00022448"/>
    </source>
</evidence>
<organism evidence="7">
    <name type="scientific">Fonticula alba</name>
    <name type="common">Slime mold</name>
    <dbReference type="NCBI Taxonomy" id="691883"/>
    <lineage>
        <taxon>Eukaryota</taxon>
        <taxon>Rotosphaerida</taxon>
        <taxon>Fonticulaceae</taxon>
        <taxon>Fonticula</taxon>
    </lineage>
</organism>
<dbReference type="InterPro" id="IPR000979">
    <property type="entry name" value="Phosphodiesterase_MJ0936/Vps29"/>
</dbReference>
<feature type="domain" description="Calcineurin-like phosphoesterase" evidence="6">
    <location>
        <begin position="1"/>
        <end position="160"/>
    </location>
</feature>
<dbReference type="GO" id="GO:0005829">
    <property type="term" value="C:cytosol"/>
    <property type="evidence" value="ECO:0007669"/>
    <property type="project" value="GOC"/>
</dbReference>
<reference evidence="7" key="1">
    <citation type="submission" date="2013-04" db="EMBL/GenBank/DDBJ databases">
        <title>The Genome Sequence of Fonticula alba ATCC 38817.</title>
        <authorList>
            <consortium name="The Broad Institute Genomics Platform"/>
            <person name="Russ C."/>
            <person name="Cuomo C."/>
            <person name="Burger G."/>
            <person name="Gray M.W."/>
            <person name="Holland P.W.H."/>
            <person name="King N."/>
            <person name="Lang F.B.F."/>
            <person name="Roger A.J."/>
            <person name="Ruiz-Trillo I."/>
            <person name="Brown M."/>
            <person name="Walker B."/>
            <person name="Young S."/>
            <person name="Zeng Q."/>
            <person name="Gargeya S."/>
            <person name="Fitzgerald M."/>
            <person name="Haas B."/>
            <person name="Abouelleil A."/>
            <person name="Allen A.W."/>
            <person name="Alvarado L."/>
            <person name="Arachchi H.M."/>
            <person name="Berlin A.M."/>
            <person name="Chapman S.B."/>
            <person name="Gainer-Dewar J."/>
            <person name="Goldberg J."/>
            <person name="Griggs A."/>
            <person name="Gujja S."/>
            <person name="Hansen M."/>
            <person name="Howarth C."/>
            <person name="Imamovic A."/>
            <person name="Ireland A."/>
            <person name="Larimer J."/>
            <person name="McCowan C."/>
            <person name="Murphy C."/>
            <person name="Pearson M."/>
            <person name="Poon T.W."/>
            <person name="Priest M."/>
            <person name="Roberts A."/>
            <person name="Saif S."/>
            <person name="Shea T."/>
            <person name="Sisk P."/>
            <person name="Sykes S."/>
            <person name="Wortman J."/>
            <person name="Nusbaum C."/>
            <person name="Birren B."/>
        </authorList>
    </citation>
    <scope>NUCLEOTIDE SEQUENCE [LARGE SCALE GENOMIC DNA]</scope>
    <source>
        <strain evidence="7">ATCC 38817</strain>
    </source>
</reference>
<dbReference type="GeneID" id="20525910"/>
<dbReference type="EMBL" id="KB932202">
    <property type="protein sequence ID" value="KCV71767.1"/>
    <property type="molecule type" value="Genomic_DNA"/>
</dbReference>
<keyword evidence="4" id="KW-0653">Protein transport</keyword>
<evidence type="ECO:0000256" key="4">
    <source>
        <dbReference type="ARBA" id="ARBA00022927"/>
    </source>
</evidence>
<dbReference type="SUPFAM" id="SSF56300">
    <property type="entry name" value="Metallo-dependent phosphatases"/>
    <property type="match status" value="1"/>
</dbReference>
<protein>
    <recommendedName>
        <fullName evidence="2 5">Vacuolar protein sorting-associated protein 29</fullName>
    </recommendedName>
</protein>
<gene>
    <name evidence="7" type="ORF">H696_01185</name>
</gene>
<evidence type="ECO:0000313" key="8">
    <source>
        <dbReference type="Proteomes" id="UP000030693"/>
    </source>
</evidence>
<sequence length="184" mass="20128">MYVLLIGDLHIPHRSLDLPARFKSLLLPGKIDMVLCTGNLNTRESLEYLRTIANDVHVVRGDFDDPTLSLPESKVIRVGKYKFGLCHGHQVIPWGDANALAALQRELDVDVLVTGHTHALSVEKTVDGKLLLNPGTATGAFSPCTLNNLTPSFILLNVEDESIALFSYTLGDDGVPVIDRQSFP</sequence>
<dbReference type="GO" id="GO:0031410">
    <property type="term" value="C:cytoplasmic vesicle"/>
    <property type="evidence" value="ECO:0007669"/>
    <property type="project" value="UniProtKB-ARBA"/>
</dbReference>
<evidence type="ECO:0000256" key="1">
    <source>
        <dbReference type="ARBA" id="ARBA00005945"/>
    </source>
</evidence>
<accession>A0A058ZE80</accession>
<evidence type="ECO:0000256" key="5">
    <source>
        <dbReference type="RuleBase" id="RU362040"/>
    </source>
</evidence>
<comment type="similarity">
    <text evidence="1 5">Belongs to the VPS29 family.</text>
</comment>
<evidence type="ECO:0000313" key="7">
    <source>
        <dbReference type="EMBL" id="KCV71767.1"/>
    </source>
</evidence>
<dbReference type="GO" id="GO:0015031">
    <property type="term" value="P:protein transport"/>
    <property type="evidence" value="ECO:0007669"/>
    <property type="project" value="UniProtKB-KW"/>
</dbReference>
<dbReference type="Pfam" id="PF12850">
    <property type="entry name" value="Metallophos_2"/>
    <property type="match status" value="1"/>
</dbReference>
<dbReference type="InterPro" id="IPR029052">
    <property type="entry name" value="Metallo-depent_PP-like"/>
</dbReference>
<name>A0A058ZE80_FONAL</name>
<dbReference type="FunFam" id="3.60.21.10:FF:000015">
    <property type="entry name" value="Vacuolar protein sorting-associated protein 29"/>
    <property type="match status" value="1"/>
</dbReference>
<dbReference type="Gene3D" id="3.60.21.10">
    <property type="match status" value="1"/>
</dbReference>
<dbReference type="PANTHER" id="PTHR11124">
    <property type="entry name" value="VACUOLAR SORTING PROTEIN VPS29"/>
    <property type="match status" value="1"/>
</dbReference>
<dbReference type="InterPro" id="IPR024654">
    <property type="entry name" value="Calcineurin-like_PHP_lpxH"/>
</dbReference>
<dbReference type="NCBIfam" id="TIGR00040">
    <property type="entry name" value="yfcE"/>
    <property type="match status" value="1"/>
</dbReference>
<dbReference type="GO" id="GO:0030904">
    <property type="term" value="C:retromer complex"/>
    <property type="evidence" value="ECO:0007669"/>
    <property type="project" value="InterPro"/>
</dbReference>
<dbReference type="CDD" id="cd07394">
    <property type="entry name" value="MPP_Vps29"/>
    <property type="match status" value="1"/>
</dbReference>
<dbReference type="RefSeq" id="XP_009493345.1">
    <property type="nucleotide sequence ID" value="XM_009495070.1"/>
</dbReference>
<proteinExistence type="inferred from homology"/>
<dbReference type="Proteomes" id="UP000030693">
    <property type="component" value="Unassembled WGS sequence"/>
</dbReference>
<dbReference type="eggNOG" id="KOG3325">
    <property type="taxonomic scope" value="Eukaryota"/>
</dbReference>
<evidence type="ECO:0000256" key="2">
    <source>
        <dbReference type="ARBA" id="ARBA00017767"/>
    </source>
</evidence>
<dbReference type="STRING" id="691883.A0A058ZE80"/>
<keyword evidence="8" id="KW-1185">Reference proteome</keyword>
<dbReference type="InterPro" id="IPR028661">
    <property type="entry name" value="Vps29"/>
</dbReference>
<dbReference type="OMA" id="VRGNMDY"/>
<dbReference type="AlphaFoldDB" id="A0A058ZE80"/>
<dbReference type="OrthoDB" id="10258130at2759"/>
<keyword evidence="3" id="KW-0813">Transport</keyword>
<dbReference type="GO" id="GO:0042147">
    <property type="term" value="P:retrograde transport, endosome to Golgi"/>
    <property type="evidence" value="ECO:0007669"/>
    <property type="project" value="InterPro"/>
</dbReference>